<dbReference type="Gramene" id="KFK36296">
    <property type="protein sequence ID" value="KFK36296"/>
    <property type="gene ID" value="AALP_AA4G103900"/>
</dbReference>
<dbReference type="AlphaFoldDB" id="A0A087H2E4"/>
<reference evidence="2" key="1">
    <citation type="journal article" date="2015" name="Nat. Plants">
        <title>Genome expansion of Arabis alpina linked with retrotransposition and reduced symmetric DNA methylation.</title>
        <authorList>
            <person name="Willing E.M."/>
            <person name="Rawat V."/>
            <person name="Mandakova T."/>
            <person name="Maumus F."/>
            <person name="James G.V."/>
            <person name="Nordstroem K.J."/>
            <person name="Becker C."/>
            <person name="Warthmann N."/>
            <person name="Chica C."/>
            <person name="Szarzynska B."/>
            <person name="Zytnicki M."/>
            <person name="Albani M.C."/>
            <person name="Kiefer C."/>
            <person name="Bergonzi S."/>
            <person name="Castaings L."/>
            <person name="Mateos J.L."/>
            <person name="Berns M.C."/>
            <person name="Bujdoso N."/>
            <person name="Piofczyk T."/>
            <person name="de Lorenzo L."/>
            <person name="Barrero-Sicilia C."/>
            <person name="Mateos I."/>
            <person name="Piednoel M."/>
            <person name="Hagmann J."/>
            <person name="Chen-Min-Tao R."/>
            <person name="Iglesias-Fernandez R."/>
            <person name="Schuster S.C."/>
            <person name="Alonso-Blanco C."/>
            <person name="Roudier F."/>
            <person name="Carbonero P."/>
            <person name="Paz-Ares J."/>
            <person name="Davis S.J."/>
            <person name="Pecinka A."/>
            <person name="Quesneville H."/>
            <person name="Colot V."/>
            <person name="Lysak M.A."/>
            <person name="Weigel D."/>
            <person name="Coupland G."/>
            <person name="Schneeberger K."/>
        </authorList>
    </citation>
    <scope>NUCLEOTIDE SEQUENCE [LARGE SCALE GENOMIC DNA]</scope>
    <source>
        <strain evidence="2">cv. Pajares</strain>
    </source>
</reference>
<sequence>MNLHFQSTEDPSSSLVLIQSNLLRDFDSQNQEYITVVQTLNKPNLQNPQFASAALTHSRF</sequence>
<dbReference type="Proteomes" id="UP000029120">
    <property type="component" value="Chromosome 4"/>
</dbReference>
<proteinExistence type="predicted"/>
<evidence type="ECO:0000313" key="1">
    <source>
        <dbReference type="EMBL" id="KFK36296.1"/>
    </source>
</evidence>
<keyword evidence="2" id="KW-1185">Reference proteome</keyword>
<accession>A0A087H2E4</accession>
<protein>
    <submittedName>
        <fullName evidence="1">Uncharacterized protein</fullName>
    </submittedName>
</protein>
<organism evidence="1 2">
    <name type="scientific">Arabis alpina</name>
    <name type="common">Alpine rock-cress</name>
    <dbReference type="NCBI Taxonomy" id="50452"/>
    <lineage>
        <taxon>Eukaryota</taxon>
        <taxon>Viridiplantae</taxon>
        <taxon>Streptophyta</taxon>
        <taxon>Embryophyta</taxon>
        <taxon>Tracheophyta</taxon>
        <taxon>Spermatophyta</taxon>
        <taxon>Magnoliopsida</taxon>
        <taxon>eudicotyledons</taxon>
        <taxon>Gunneridae</taxon>
        <taxon>Pentapetalae</taxon>
        <taxon>rosids</taxon>
        <taxon>malvids</taxon>
        <taxon>Brassicales</taxon>
        <taxon>Brassicaceae</taxon>
        <taxon>Arabideae</taxon>
        <taxon>Arabis</taxon>
    </lineage>
</organism>
<gene>
    <name evidence="1" type="ordered locus">AALP_Aa4g103900</name>
</gene>
<evidence type="ECO:0000313" key="2">
    <source>
        <dbReference type="Proteomes" id="UP000029120"/>
    </source>
</evidence>
<dbReference type="EMBL" id="CM002872">
    <property type="protein sequence ID" value="KFK36296.1"/>
    <property type="molecule type" value="Genomic_DNA"/>
</dbReference>
<name>A0A087H2E4_ARAAL</name>